<evidence type="ECO:0000256" key="5">
    <source>
        <dbReference type="RuleBase" id="RU361262"/>
    </source>
</evidence>
<keyword evidence="2 4" id="KW-0442">Lipid degradation</keyword>
<evidence type="ECO:0000256" key="7">
    <source>
        <dbReference type="SAM" id="Phobius"/>
    </source>
</evidence>
<evidence type="ECO:0000259" key="8">
    <source>
        <dbReference type="PROSITE" id="PS51635"/>
    </source>
</evidence>
<feature type="active site" description="Nucleophile" evidence="4">
    <location>
        <position position="350"/>
    </location>
</feature>
<dbReference type="GO" id="GO:0016042">
    <property type="term" value="P:lipid catabolic process"/>
    <property type="evidence" value="ECO:0007669"/>
    <property type="project" value="UniProtKB-UniRule"/>
</dbReference>
<protein>
    <recommendedName>
        <fullName evidence="5">Patatin</fullName>
        <ecNumber evidence="5">3.1.1.-</ecNumber>
    </recommendedName>
</protein>
<dbReference type="InterPro" id="IPR013103">
    <property type="entry name" value="RVT_2"/>
</dbReference>
<dbReference type="AlphaFoldDB" id="A0AA39TBM1"/>
<keyword evidence="10" id="KW-1185">Reference proteome</keyword>
<feature type="active site" description="Proton acceptor" evidence="4">
    <location>
        <position position="520"/>
    </location>
</feature>
<evidence type="ECO:0000256" key="1">
    <source>
        <dbReference type="ARBA" id="ARBA00010240"/>
    </source>
</evidence>
<dbReference type="GO" id="GO:0004620">
    <property type="term" value="F:phospholipase activity"/>
    <property type="evidence" value="ECO:0007669"/>
    <property type="project" value="TreeGrafter"/>
</dbReference>
<reference evidence="9" key="1">
    <citation type="journal article" date="2022" name="Plant J.">
        <title>Strategies of tolerance reflected in two North American maple genomes.</title>
        <authorList>
            <person name="McEvoy S.L."/>
            <person name="Sezen U.U."/>
            <person name="Trouern-Trend A."/>
            <person name="McMahon S.M."/>
            <person name="Schaberg P.G."/>
            <person name="Yang J."/>
            <person name="Wegrzyn J.L."/>
            <person name="Swenson N.G."/>
        </authorList>
    </citation>
    <scope>NUCLEOTIDE SEQUENCE</scope>
    <source>
        <strain evidence="9">NS2018</strain>
    </source>
</reference>
<evidence type="ECO:0000256" key="6">
    <source>
        <dbReference type="SAM" id="MobiDB-lite"/>
    </source>
</evidence>
<evidence type="ECO:0000256" key="3">
    <source>
        <dbReference type="ARBA" id="ARBA00023098"/>
    </source>
</evidence>
<dbReference type="Gene3D" id="3.40.1090.10">
    <property type="entry name" value="Cytosolic phospholipase A2 catalytic domain"/>
    <property type="match status" value="1"/>
</dbReference>
<dbReference type="InterPro" id="IPR002641">
    <property type="entry name" value="PNPLA_dom"/>
</dbReference>
<evidence type="ECO:0000256" key="2">
    <source>
        <dbReference type="ARBA" id="ARBA00022963"/>
    </source>
</evidence>
<dbReference type="PROSITE" id="PS51635">
    <property type="entry name" value="PNPLA"/>
    <property type="match status" value="1"/>
</dbReference>
<comment type="similarity">
    <text evidence="1 5">Belongs to the patatin family.</text>
</comment>
<sequence>MTDHINIMNTLFSQLTELGHKIEENERAELLLQSLPDSYDQLIINLTNNILVEYLVFDDVAAAVLEEESRRKNKEDRSKGSQQAEALTMTRGRSTERGPSGSHNHEDQLQKEEDNITSKENSETTDVQVENNPEQEDSISSEAEPEHETQVTDESEAPEVRRSTRERRPPVWHSEYVTESNVAYCLLTEDGEPLTFHEARNSSDASLWMTAMQEEIEALYKNKTWELVPLPHGRKAIGNRWIYKIKRDGNDQVERYRARLVVKGYAQKEVVIGGLINKLVEMEERTSSSSSKIQPPKYGKLITVLSVDGGGIRGIISGVILAYLESQLQELDDDKDARLADYFDVIAGTSTGGLITALLTAPDENGRPISAAEDIVPFYKQNGPEIFPQTTGCLSRIVNLWKALMGSKYDGKNLHKAIEDTLKEKRLQDTVTNVVIPTFDIKKLQPIIFSSYQIECNPVLDAKLSDICKGTSAAPIYFPAYHFKKEKHEYTREFNENQDESASEFNKNKEKSLSEFHLIDGGIAANNPTLVAISEVMRQITKKNPDFPSIDQHSNYNRFLVISIGTGSKKREEKHELYDAEMASKWGIISWSYRIGGSTPLIDCFQESSSDMVDYHISVIFKAFNCQDKYLRIHDDTLHKEVSSFDVATFENMEKLETVGKDLLDKPVSRINLDTGRYDPVGGAYKDKLKDFAKMLSKEKKLRESNAKGKNAQTCQERKMSSGGHFGRLLGGTNNVRIGPMIYRWNHIGELYRRHSCLVLVWRAGSCWAFLGMVLFFVRGLLVWPGIRLLPLWACGWAKGVSSLSLVLQLVWGLGCWALRYL</sequence>
<feature type="compositionally biased region" description="Acidic residues" evidence="6">
    <location>
        <begin position="133"/>
        <end position="143"/>
    </location>
</feature>
<dbReference type="PANTHER" id="PTHR32176:SF118">
    <property type="entry name" value="PATATIN"/>
    <property type="match status" value="1"/>
</dbReference>
<dbReference type="InterPro" id="IPR016035">
    <property type="entry name" value="Acyl_Trfase/lysoPLipase"/>
</dbReference>
<keyword evidence="3 4" id="KW-0443">Lipid metabolism</keyword>
<feature type="short sequence motif" description="GXSXG" evidence="4">
    <location>
        <begin position="348"/>
        <end position="352"/>
    </location>
</feature>
<evidence type="ECO:0000313" key="9">
    <source>
        <dbReference type="EMBL" id="KAK0603363.1"/>
    </source>
</evidence>
<keyword evidence="7" id="KW-0812">Transmembrane</keyword>
<dbReference type="GO" id="GO:0047372">
    <property type="term" value="F:monoacylglycerol lipase activity"/>
    <property type="evidence" value="ECO:0007669"/>
    <property type="project" value="TreeGrafter"/>
</dbReference>
<feature type="transmembrane region" description="Helical" evidence="7">
    <location>
        <begin position="790"/>
        <end position="812"/>
    </location>
</feature>
<dbReference type="PANTHER" id="PTHR32176">
    <property type="entry name" value="XYLOSE ISOMERASE"/>
    <property type="match status" value="1"/>
</dbReference>
<reference evidence="9" key="2">
    <citation type="submission" date="2023-06" db="EMBL/GenBank/DDBJ databases">
        <authorList>
            <person name="Swenson N.G."/>
            <person name="Wegrzyn J.L."/>
            <person name="Mcevoy S.L."/>
        </authorList>
    </citation>
    <scope>NUCLEOTIDE SEQUENCE</scope>
    <source>
        <strain evidence="9">NS2018</strain>
        <tissue evidence="9">Leaf</tissue>
    </source>
</reference>
<comment type="function">
    <text evidence="5">Lipolytic acyl hydrolase (LAH).</text>
</comment>
<feature type="compositionally biased region" description="Basic and acidic residues" evidence="6">
    <location>
        <begin position="158"/>
        <end position="169"/>
    </location>
</feature>
<organism evidence="9 10">
    <name type="scientific">Acer saccharum</name>
    <name type="common">Sugar maple</name>
    <dbReference type="NCBI Taxonomy" id="4024"/>
    <lineage>
        <taxon>Eukaryota</taxon>
        <taxon>Viridiplantae</taxon>
        <taxon>Streptophyta</taxon>
        <taxon>Embryophyta</taxon>
        <taxon>Tracheophyta</taxon>
        <taxon>Spermatophyta</taxon>
        <taxon>Magnoliopsida</taxon>
        <taxon>eudicotyledons</taxon>
        <taxon>Gunneridae</taxon>
        <taxon>Pentapetalae</taxon>
        <taxon>rosids</taxon>
        <taxon>malvids</taxon>
        <taxon>Sapindales</taxon>
        <taxon>Sapindaceae</taxon>
        <taxon>Hippocastanoideae</taxon>
        <taxon>Acereae</taxon>
        <taxon>Acer</taxon>
    </lineage>
</organism>
<dbReference type="SUPFAM" id="SSF52151">
    <property type="entry name" value="FabD/lysophospholipase-like"/>
    <property type="match status" value="1"/>
</dbReference>
<feature type="domain" description="PNPLA" evidence="8">
    <location>
        <begin position="305"/>
        <end position="533"/>
    </location>
</feature>
<feature type="short sequence motif" description="GXGXXG" evidence="4">
    <location>
        <begin position="309"/>
        <end position="314"/>
    </location>
</feature>
<evidence type="ECO:0000313" key="10">
    <source>
        <dbReference type="Proteomes" id="UP001168877"/>
    </source>
</evidence>
<dbReference type="Pfam" id="PF14223">
    <property type="entry name" value="Retrotran_gag_2"/>
    <property type="match status" value="1"/>
</dbReference>
<feature type="short sequence motif" description="DGA/G" evidence="4">
    <location>
        <begin position="520"/>
        <end position="522"/>
    </location>
</feature>
<comment type="caution">
    <text evidence="9">The sequence shown here is derived from an EMBL/GenBank/DDBJ whole genome shotgun (WGS) entry which is preliminary data.</text>
</comment>
<keyword evidence="7" id="KW-1133">Transmembrane helix</keyword>
<keyword evidence="4 5" id="KW-0378">Hydrolase</keyword>
<feature type="compositionally biased region" description="Basic and acidic residues" evidence="6">
    <location>
        <begin position="103"/>
        <end position="122"/>
    </location>
</feature>
<proteinExistence type="inferred from homology"/>
<dbReference type="Pfam" id="PF07727">
    <property type="entry name" value="RVT_2"/>
    <property type="match status" value="1"/>
</dbReference>
<dbReference type="EC" id="3.1.1.-" evidence="5"/>
<evidence type="ECO:0000256" key="4">
    <source>
        <dbReference type="PROSITE-ProRule" id="PRU01161"/>
    </source>
</evidence>
<gene>
    <name evidence="9" type="ORF">LWI29_004170</name>
</gene>
<feature type="compositionally biased region" description="Basic and acidic residues" evidence="6">
    <location>
        <begin position="68"/>
        <end position="79"/>
    </location>
</feature>
<comment type="domain">
    <text evidence="5">The nitrogen atoms of the two glycine residues in the GGXR motif define the oxyanion hole, and stabilize the oxyanion that forms during the nucleophilic attack by the catalytic serine during substrate cleavage.</text>
</comment>
<name>A0AA39TBM1_ACESA</name>
<feature type="transmembrane region" description="Helical" evidence="7">
    <location>
        <begin position="760"/>
        <end position="778"/>
    </location>
</feature>
<dbReference type="Proteomes" id="UP001168877">
    <property type="component" value="Unassembled WGS sequence"/>
</dbReference>
<feature type="region of interest" description="Disordered" evidence="6">
    <location>
        <begin position="68"/>
        <end position="169"/>
    </location>
</feature>
<keyword evidence="7" id="KW-0472">Membrane</keyword>
<accession>A0AA39TBM1</accession>
<dbReference type="Pfam" id="PF01734">
    <property type="entry name" value="Patatin"/>
    <property type="match status" value="1"/>
</dbReference>
<dbReference type="EMBL" id="JAUESC010000002">
    <property type="protein sequence ID" value="KAK0603363.1"/>
    <property type="molecule type" value="Genomic_DNA"/>
</dbReference>